<evidence type="ECO:0000313" key="2">
    <source>
        <dbReference type="Proteomes" id="UP000499080"/>
    </source>
</evidence>
<dbReference type="EMBL" id="BGPR01012860">
    <property type="protein sequence ID" value="GBN58064.1"/>
    <property type="molecule type" value="Genomic_DNA"/>
</dbReference>
<evidence type="ECO:0000313" key="1">
    <source>
        <dbReference type="EMBL" id="GBN58064.1"/>
    </source>
</evidence>
<gene>
    <name evidence="1" type="ORF">AVEN_217943_1</name>
</gene>
<accession>A0A4Y2Q3S5</accession>
<sequence length="105" mass="11866">MAAIRPVNYPPKLMAWKFENDWLLAPNGLAPFSKWTGSLLQMDWLLSLMNVSREANTPCPKWTGSLPQMDWLLAPNGLAPFPKWTGSLLQMNWSAALINAQINRL</sequence>
<reference evidence="1 2" key="1">
    <citation type="journal article" date="2019" name="Sci. Rep.">
        <title>Orb-weaving spider Araneus ventricosus genome elucidates the spidroin gene catalogue.</title>
        <authorList>
            <person name="Kono N."/>
            <person name="Nakamura H."/>
            <person name="Ohtoshi R."/>
            <person name="Moran D.A.P."/>
            <person name="Shinohara A."/>
            <person name="Yoshida Y."/>
            <person name="Fujiwara M."/>
            <person name="Mori M."/>
            <person name="Tomita M."/>
            <person name="Arakawa K."/>
        </authorList>
    </citation>
    <scope>NUCLEOTIDE SEQUENCE [LARGE SCALE GENOMIC DNA]</scope>
</reference>
<comment type="caution">
    <text evidence="1">The sequence shown here is derived from an EMBL/GenBank/DDBJ whole genome shotgun (WGS) entry which is preliminary data.</text>
</comment>
<protein>
    <submittedName>
        <fullName evidence="1">Uncharacterized protein</fullName>
    </submittedName>
</protein>
<dbReference type="Proteomes" id="UP000499080">
    <property type="component" value="Unassembled WGS sequence"/>
</dbReference>
<proteinExistence type="predicted"/>
<organism evidence="1 2">
    <name type="scientific">Araneus ventricosus</name>
    <name type="common">Orbweaver spider</name>
    <name type="synonym">Epeira ventricosa</name>
    <dbReference type="NCBI Taxonomy" id="182803"/>
    <lineage>
        <taxon>Eukaryota</taxon>
        <taxon>Metazoa</taxon>
        <taxon>Ecdysozoa</taxon>
        <taxon>Arthropoda</taxon>
        <taxon>Chelicerata</taxon>
        <taxon>Arachnida</taxon>
        <taxon>Araneae</taxon>
        <taxon>Araneomorphae</taxon>
        <taxon>Entelegynae</taxon>
        <taxon>Araneoidea</taxon>
        <taxon>Araneidae</taxon>
        <taxon>Araneus</taxon>
    </lineage>
</organism>
<keyword evidence="2" id="KW-1185">Reference proteome</keyword>
<dbReference type="AlphaFoldDB" id="A0A4Y2Q3S5"/>
<name>A0A4Y2Q3S5_ARAVE</name>